<evidence type="ECO:0000313" key="7">
    <source>
        <dbReference type="Proteomes" id="UP000298653"/>
    </source>
</evidence>
<dbReference type="CDD" id="cd07971">
    <property type="entry name" value="OBF_DNA_ligase_LigD"/>
    <property type="match status" value="1"/>
</dbReference>
<dbReference type="InterPro" id="IPR012340">
    <property type="entry name" value="NA-bd_OB-fold"/>
</dbReference>
<dbReference type="OrthoDB" id="9802472at2"/>
<dbReference type="Pfam" id="PF01068">
    <property type="entry name" value="DNA_ligase_A_M"/>
    <property type="match status" value="1"/>
</dbReference>
<dbReference type="GO" id="GO:0003910">
    <property type="term" value="F:DNA ligase (ATP) activity"/>
    <property type="evidence" value="ECO:0007669"/>
    <property type="project" value="UniProtKB-EC"/>
</dbReference>
<dbReference type="GO" id="GO:0006281">
    <property type="term" value="P:DNA repair"/>
    <property type="evidence" value="ECO:0007669"/>
    <property type="project" value="InterPro"/>
</dbReference>
<dbReference type="Proteomes" id="UP000298653">
    <property type="component" value="Chromosome"/>
</dbReference>
<evidence type="ECO:0000256" key="3">
    <source>
        <dbReference type="ARBA" id="ARBA00022598"/>
    </source>
</evidence>
<dbReference type="SUPFAM" id="SSF50249">
    <property type="entry name" value="Nucleic acid-binding proteins"/>
    <property type="match status" value="1"/>
</dbReference>
<dbReference type="PANTHER" id="PTHR45674:SF4">
    <property type="entry name" value="DNA LIGASE 1"/>
    <property type="match status" value="1"/>
</dbReference>
<dbReference type="PANTHER" id="PTHR45674">
    <property type="entry name" value="DNA LIGASE 1/3 FAMILY MEMBER"/>
    <property type="match status" value="1"/>
</dbReference>
<dbReference type="GO" id="GO:0005524">
    <property type="term" value="F:ATP binding"/>
    <property type="evidence" value="ECO:0007669"/>
    <property type="project" value="InterPro"/>
</dbReference>
<evidence type="ECO:0000256" key="1">
    <source>
        <dbReference type="ARBA" id="ARBA00007572"/>
    </source>
</evidence>
<dbReference type="GO" id="GO:0006310">
    <property type="term" value="P:DNA recombination"/>
    <property type="evidence" value="ECO:0007669"/>
    <property type="project" value="InterPro"/>
</dbReference>
<dbReference type="SUPFAM" id="SSF56091">
    <property type="entry name" value="DNA ligase/mRNA capping enzyme, catalytic domain"/>
    <property type="match status" value="1"/>
</dbReference>
<dbReference type="InterPro" id="IPR012310">
    <property type="entry name" value="DNA_ligase_ATP-dep_cent"/>
</dbReference>
<dbReference type="Gene3D" id="2.40.50.140">
    <property type="entry name" value="Nucleic acid-binding proteins"/>
    <property type="match status" value="1"/>
</dbReference>
<accession>A0A4P8IGS1</accession>
<dbReference type="EC" id="6.5.1.1" evidence="2"/>
<sequence length="309" mass="35534">MDIFQDRSASPMLIAHQGDPFDNPDWIYELKLDGFRCLAYMDKGGIDLRNKRNMSMLPKFPELQYVYKQVRDQCILDGEVVVMRQGVPDFYELQRRTMLTDHFKIQMAAERFPASFVVYDCLYSGGKSLLEESLLDRKLEIEKMIPAETKRMAISRYIRSEGIRLYEIAASQQLEGVVAKNINSLYHMGKRSKDWVKFKRMADEDFVVAGYIRKAQNTYSIILGKYQKGILLYKGHVTSGVTKYIIEELVPQGKSSISIFPVGSGNENAVWVTPDHVCIVQYMPNTKGALRQPVFKGFRTDVDPRNIKV</sequence>
<dbReference type="InterPro" id="IPR012309">
    <property type="entry name" value="DNA_ligase_ATP-dep_C"/>
</dbReference>
<evidence type="ECO:0000259" key="5">
    <source>
        <dbReference type="PROSITE" id="PS50160"/>
    </source>
</evidence>
<dbReference type="PROSITE" id="PS50160">
    <property type="entry name" value="DNA_LIGASE_A3"/>
    <property type="match status" value="1"/>
</dbReference>
<dbReference type="CDD" id="cd07906">
    <property type="entry name" value="Adenylation_DNA_ligase_LigD_LigC"/>
    <property type="match status" value="1"/>
</dbReference>
<evidence type="ECO:0000256" key="4">
    <source>
        <dbReference type="ARBA" id="ARBA00034003"/>
    </source>
</evidence>
<dbReference type="InterPro" id="IPR050191">
    <property type="entry name" value="ATP-dep_DNA_ligase"/>
</dbReference>
<dbReference type="Pfam" id="PF04679">
    <property type="entry name" value="DNA_ligase_A_C"/>
    <property type="match status" value="1"/>
</dbReference>
<comment type="catalytic activity">
    <reaction evidence="4">
        <text>ATP + (deoxyribonucleotide)n-3'-hydroxyl + 5'-phospho-(deoxyribonucleotide)m = (deoxyribonucleotide)n+m + AMP + diphosphate.</text>
        <dbReference type="EC" id="6.5.1.1"/>
    </reaction>
</comment>
<dbReference type="AlphaFoldDB" id="A0A4P8IGS1"/>
<dbReference type="RefSeq" id="WP_137327872.1">
    <property type="nucleotide sequence ID" value="NZ_CP040058.1"/>
</dbReference>
<evidence type="ECO:0000313" key="6">
    <source>
        <dbReference type="EMBL" id="QCP34309.1"/>
    </source>
</evidence>
<gene>
    <name evidence="6" type="ORF">AR1Y2_0855</name>
</gene>
<dbReference type="EMBL" id="CP040058">
    <property type="protein sequence ID" value="QCP34309.1"/>
    <property type="molecule type" value="Genomic_DNA"/>
</dbReference>
<evidence type="ECO:0000256" key="2">
    <source>
        <dbReference type="ARBA" id="ARBA00012727"/>
    </source>
</evidence>
<feature type="domain" description="ATP-dependent DNA ligase family profile" evidence="5">
    <location>
        <begin position="107"/>
        <end position="229"/>
    </location>
</feature>
<proteinExistence type="inferred from homology"/>
<protein>
    <recommendedName>
        <fullName evidence="2">DNA ligase (ATP)</fullName>
        <ecNumber evidence="2">6.5.1.1</ecNumber>
    </recommendedName>
</protein>
<comment type="similarity">
    <text evidence="1">Belongs to the ATP-dependent DNA ligase family.</text>
</comment>
<dbReference type="Gene3D" id="3.30.1490.70">
    <property type="match status" value="1"/>
</dbReference>
<name>A0A4P8IGS1_9FIRM</name>
<keyword evidence="3 6" id="KW-0436">Ligase</keyword>
<reference evidence="6 7" key="1">
    <citation type="submission" date="2019-05" db="EMBL/GenBank/DDBJ databases">
        <title>Complete genome sequencing of Anaerostipes rhamnosivorans.</title>
        <authorList>
            <person name="Bui T.P.N."/>
            <person name="de Vos W.M."/>
        </authorList>
    </citation>
    <scope>NUCLEOTIDE SEQUENCE [LARGE SCALE GENOMIC DNA]</scope>
    <source>
        <strain evidence="6 7">1y2</strain>
    </source>
</reference>
<dbReference type="Gene3D" id="3.30.470.30">
    <property type="entry name" value="DNA ligase/mRNA capping enzyme"/>
    <property type="match status" value="1"/>
</dbReference>
<keyword evidence="7" id="KW-1185">Reference proteome</keyword>
<dbReference type="KEGG" id="arf:AR1Y2_0855"/>
<organism evidence="6 7">
    <name type="scientific">Anaerostipes rhamnosivorans</name>
    <dbReference type="NCBI Taxonomy" id="1229621"/>
    <lineage>
        <taxon>Bacteria</taxon>
        <taxon>Bacillati</taxon>
        <taxon>Bacillota</taxon>
        <taxon>Clostridia</taxon>
        <taxon>Lachnospirales</taxon>
        <taxon>Lachnospiraceae</taxon>
        <taxon>Anaerostipes</taxon>
    </lineage>
</organism>